<dbReference type="InterPro" id="IPR005704">
    <property type="entry name" value="Ribosomal_uS3_bac-typ"/>
</dbReference>
<dbReference type="InterPro" id="IPR004044">
    <property type="entry name" value="KH_dom_type_2"/>
</dbReference>
<dbReference type="InterPro" id="IPR057258">
    <property type="entry name" value="Ribosomal_uS3"/>
</dbReference>
<comment type="function">
    <text evidence="6 8">Binds the lower part of the 30S subunit head. Binds mRNA in the 70S ribosome, positioning it for translation.</text>
</comment>
<dbReference type="PROSITE" id="PS50823">
    <property type="entry name" value="KH_TYPE_2"/>
    <property type="match status" value="1"/>
</dbReference>
<evidence type="ECO:0000256" key="4">
    <source>
        <dbReference type="ARBA" id="ARBA00022980"/>
    </source>
</evidence>
<gene>
    <name evidence="8" type="primary">rpsC</name>
    <name evidence="10" type="ORF">A2154_03220</name>
</gene>
<dbReference type="SUPFAM" id="SSF54814">
    <property type="entry name" value="Prokaryotic type KH domain (KH-domain type II)"/>
    <property type="match status" value="1"/>
</dbReference>
<dbReference type="GO" id="GO:0019843">
    <property type="term" value="F:rRNA binding"/>
    <property type="evidence" value="ECO:0007669"/>
    <property type="project" value="UniProtKB-UniRule"/>
</dbReference>
<protein>
    <recommendedName>
        <fullName evidence="7 8">Small ribosomal subunit protein uS3</fullName>
    </recommendedName>
</protein>
<dbReference type="Pfam" id="PF00189">
    <property type="entry name" value="Ribosomal_S3_C"/>
    <property type="match status" value="1"/>
</dbReference>
<dbReference type="GO" id="GO:0003735">
    <property type="term" value="F:structural constituent of ribosome"/>
    <property type="evidence" value="ECO:0007669"/>
    <property type="project" value="InterPro"/>
</dbReference>
<dbReference type="FunFam" id="3.30.300.20:FF:000001">
    <property type="entry name" value="30S ribosomal protein S3"/>
    <property type="match status" value="1"/>
</dbReference>
<comment type="caution">
    <text evidence="10">The sequence shown here is derived from an EMBL/GenBank/DDBJ whole genome shotgun (WGS) entry which is preliminary data.</text>
</comment>
<keyword evidence="5 8" id="KW-0687">Ribonucleoprotein</keyword>
<dbReference type="GO" id="GO:0003729">
    <property type="term" value="F:mRNA binding"/>
    <property type="evidence" value="ECO:0007669"/>
    <property type="project" value="UniProtKB-UniRule"/>
</dbReference>
<keyword evidence="3 8" id="KW-0694">RNA-binding</keyword>
<dbReference type="GO" id="GO:0006412">
    <property type="term" value="P:translation"/>
    <property type="evidence" value="ECO:0007669"/>
    <property type="project" value="UniProtKB-UniRule"/>
</dbReference>
<dbReference type="Gene3D" id="3.30.1140.32">
    <property type="entry name" value="Ribosomal protein S3, C-terminal domain"/>
    <property type="match status" value="1"/>
</dbReference>
<dbReference type="PANTHER" id="PTHR11760:SF19">
    <property type="entry name" value="SMALL RIBOSOMAL SUBUNIT PROTEIN US3C"/>
    <property type="match status" value="1"/>
</dbReference>
<dbReference type="GO" id="GO:0022627">
    <property type="term" value="C:cytosolic small ribosomal subunit"/>
    <property type="evidence" value="ECO:0007669"/>
    <property type="project" value="TreeGrafter"/>
</dbReference>
<evidence type="ECO:0000313" key="11">
    <source>
        <dbReference type="Proteomes" id="UP000176854"/>
    </source>
</evidence>
<evidence type="ECO:0000256" key="3">
    <source>
        <dbReference type="ARBA" id="ARBA00022884"/>
    </source>
</evidence>
<dbReference type="HAMAP" id="MF_01309_B">
    <property type="entry name" value="Ribosomal_uS3_B"/>
    <property type="match status" value="1"/>
</dbReference>
<evidence type="ECO:0000256" key="8">
    <source>
        <dbReference type="HAMAP-Rule" id="MF_01309"/>
    </source>
</evidence>
<evidence type="ECO:0000313" key="10">
    <source>
        <dbReference type="EMBL" id="OGG09319.1"/>
    </source>
</evidence>
<feature type="domain" description="KH type-2" evidence="9">
    <location>
        <begin position="40"/>
        <end position="123"/>
    </location>
</feature>
<dbReference type="EMBL" id="MFJC01000023">
    <property type="protein sequence ID" value="OGG09319.1"/>
    <property type="molecule type" value="Genomic_DNA"/>
</dbReference>
<sequence>MGQKIHPTGFRLGSQYTWRSRWFADDDATYKSFLLADVTLRRALQLRLKTAGLARMDIERSINKLKITLFVSRPGIVIGRGGSGLEDLKRYIEDLISQKPSGKADQIQEKSKLKVEISVEPVKEPNLNAYLVATNIADQIARRIPHKRVCLQAVDRVMSAGAKGVKVLLAGRIGGAEIHRKEKFQDGTVPLSTIREDIDYAQVPSLTKSGFVGVKVWICRKS</sequence>
<dbReference type="CDD" id="cd02412">
    <property type="entry name" value="KH-II_30S_S3"/>
    <property type="match status" value="1"/>
</dbReference>
<dbReference type="Gene3D" id="3.30.300.20">
    <property type="match status" value="1"/>
</dbReference>
<dbReference type="InterPro" id="IPR036419">
    <property type="entry name" value="Ribosomal_S3_C_sf"/>
</dbReference>
<comment type="subunit">
    <text evidence="8">Part of the 30S ribosomal subunit. Forms a tight complex with proteins S10 and S14.</text>
</comment>
<dbReference type="Proteomes" id="UP000176854">
    <property type="component" value="Unassembled WGS sequence"/>
</dbReference>
<evidence type="ECO:0000256" key="5">
    <source>
        <dbReference type="ARBA" id="ARBA00023274"/>
    </source>
</evidence>
<name>A0A1F5ZA15_9BACT</name>
<evidence type="ECO:0000256" key="1">
    <source>
        <dbReference type="ARBA" id="ARBA00010761"/>
    </source>
</evidence>
<comment type="similarity">
    <text evidence="1 8">Belongs to the universal ribosomal protein uS3 family.</text>
</comment>
<keyword evidence="4 8" id="KW-0689">Ribosomal protein</keyword>
<evidence type="ECO:0000256" key="7">
    <source>
        <dbReference type="ARBA" id="ARBA00035257"/>
    </source>
</evidence>
<dbReference type="InterPro" id="IPR009019">
    <property type="entry name" value="KH_sf_prok-type"/>
</dbReference>
<dbReference type="STRING" id="1798373.A2154_03220"/>
<evidence type="ECO:0000256" key="6">
    <source>
        <dbReference type="ARBA" id="ARBA00024998"/>
    </source>
</evidence>
<accession>A0A1F5ZA15</accession>
<dbReference type="PANTHER" id="PTHR11760">
    <property type="entry name" value="30S/40S RIBOSOMAL PROTEIN S3"/>
    <property type="match status" value="1"/>
</dbReference>
<dbReference type="Pfam" id="PF07650">
    <property type="entry name" value="KH_2"/>
    <property type="match status" value="1"/>
</dbReference>
<dbReference type="InterPro" id="IPR001351">
    <property type="entry name" value="Ribosomal_uS3_C"/>
</dbReference>
<dbReference type="SUPFAM" id="SSF54821">
    <property type="entry name" value="Ribosomal protein S3 C-terminal domain"/>
    <property type="match status" value="1"/>
</dbReference>
<reference evidence="10 11" key="1">
    <citation type="journal article" date="2016" name="Nat. Commun.">
        <title>Thousands of microbial genomes shed light on interconnected biogeochemical processes in an aquifer system.</title>
        <authorList>
            <person name="Anantharaman K."/>
            <person name="Brown C.T."/>
            <person name="Hug L.A."/>
            <person name="Sharon I."/>
            <person name="Castelle C.J."/>
            <person name="Probst A.J."/>
            <person name="Thomas B.C."/>
            <person name="Singh A."/>
            <person name="Wilkins M.J."/>
            <person name="Karaoz U."/>
            <person name="Brodie E.L."/>
            <person name="Williams K.H."/>
            <person name="Hubbard S.S."/>
            <person name="Banfield J.F."/>
        </authorList>
    </citation>
    <scope>NUCLEOTIDE SEQUENCE [LARGE SCALE GENOMIC DNA]</scope>
</reference>
<evidence type="ECO:0000256" key="2">
    <source>
        <dbReference type="ARBA" id="ARBA00022730"/>
    </source>
</evidence>
<evidence type="ECO:0000259" key="9">
    <source>
        <dbReference type="PROSITE" id="PS50823"/>
    </source>
</evidence>
<dbReference type="InterPro" id="IPR015946">
    <property type="entry name" value="KH_dom-like_a/b"/>
</dbReference>
<keyword evidence="2 8" id="KW-0699">rRNA-binding</keyword>
<organism evidence="10 11">
    <name type="scientific">Candidatus Gottesmanbacteria bacterium RBG_16_43_7</name>
    <dbReference type="NCBI Taxonomy" id="1798373"/>
    <lineage>
        <taxon>Bacteria</taxon>
        <taxon>Candidatus Gottesmaniibacteriota</taxon>
    </lineage>
</organism>
<dbReference type="NCBIfam" id="TIGR01009">
    <property type="entry name" value="rpsC_bact"/>
    <property type="match status" value="1"/>
</dbReference>
<proteinExistence type="inferred from homology"/>
<dbReference type="AlphaFoldDB" id="A0A1F5ZA15"/>